<comment type="similarity">
    <text evidence="1">Belongs to the cytospin-A family.</text>
</comment>
<sequence length="240" mass="27666">MEKDKDKLDGDCQALEEEAQTQLQRHLGDLKLKLSDTEQRLDSETQLRLQEAEEWQQFKADLLTTVRVANDFQSESQIALEQLELDNKMQMETIRLLEQKLKKLTTEPVPQQPQQTFAGDERKDPLTMMAKKCGSKRNALLKWCQNKTEGYGNIDITNFSSSWNDGLAFCAILHSYLPDRIPYDQLSGANKRRNFSLAFATAESVGIATTLNINEMCQSERPDWRPVMSYVIAIYKYFEN</sequence>
<feature type="domain" description="Calponin-homology (CH)" evidence="4">
    <location>
        <begin position="134"/>
        <end position="239"/>
    </location>
</feature>
<dbReference type="PANTHER" id="PTHR23167">
    <property type="entry name" value="CALPONIN HOMOLOGY DOMAIN-CONTAINING PROTEIN DDB_G0272472-RELATED"/>
    <property type="match status" value="1"/>
</dbReference>
<keyword evidence="2 3" id="KW-0175">Coiled coil</keyword>
<dbReference type="SUPFAM" id="SSF47576">
    <property type="entry name" value="Calponin-homology domain, CH-domain"/>
    <property type="match status" value="1"/>
</dbReference>
<proteinExistence type="inferred from homology"/>
<feature type="coiled-coil region" evidence="3">
    <location>
        <begin position="80"/>
        <end position="107"/>
    </location>
</feature>
<dbReference type="PANTHER" id="PTHR23167:SF69">
    <property type="entry name" value="FI18193P1"/>
    <property type="match status" value="1"/>
</dbReference>
<keyword evidence="6" id="KW-1185">Reference proteome</keyword>
<accession>A0AAU9FH42</accession>
<evidence type="ECO:0000256" key="3">
    <source>
        <dbReference type="SAM" id="Coils"/>
    </source>
</evidence>
<dbReference type="InterPro" id="IPR001715">
    <property type="entry name" value="CH_dom"/>
</dbReference>
<organism evidence="5 6">
    <name type="scientific">Drosophila madeirensis</name>
    <name type="common">Fruit fly</name>
    <dbReference type="NCBI Taxonomy" id="30013"/>
    <lineage>
        <taxon>Eukaryota</taxon>
        <taxon>Metazoa</taxon>
        <taxon>Ecdysozoa</taxon>
        <taxon>Arthropoda</taxon>
        <taxon>Hexapoda</taxon>
        <taxon>Insecta</taxon>
        <taxon>Pterygota</taxon>
        <taxon>Neoptera</taxon>
        <taxon>Endopterygota</taxon>
        <taxon>Diptera</taxon>
        <taxon>Brachycera</taxon>
        <taxon>Muscomorpha</taxon>
        <taxon>Ephydroidea</taxon>
        <taxon>Drosophilidae</taxon>
        <taxon>Drosophila</taxon>
        <taxon>Sophophora</taxon>
    </lineage>
</organism>
<dbReference type="CDD" id="cd21199">
    <property type="entry name" value="CH_CYTS"/>
    <property type="match status" value="1"/>
</dbReference>
<dbReference type="InterPro" id="IPR050540">
    <property type="entry name" value="F-actin_Monoox_Mical"/>
</dbReference>
<dbReference type="EMBL" id="AP029264">
    <property type="protein sequence ID" value="BFF95171.1"/>
    <property type="molecule type" value="Genomic_DNA"/>
</dbReference>
<evidence type="ECO:0000259" key="4">
    <source>
        <dbReference type="PROSITE" id="PS50021"/>
    </source>
</evidence>
<dbReference type="AlphaFoldDB" id="A0AAU9FH42"/>
<evidence type="ECO:0000256" key="1">
    <source>
        <dbReference type="ARBA" id="ARBA00009452"/>
    </source>
</evidence>
<evidence type="ECO:0000313" key="6">
    <source>
        <dbReference type="Proteomes" id="UP001500889"/>
    </source>
</evidence>
<dbReference type="InterPro" id="IPR036872">
    <property type="entry name" value="CH_dom_sf"/>
</dbReference>
<evidence type="ECO:0000313" key="5">
    <source>
        <dbReference type="EMBL" id="BFF95171.1"/>
    </source>
</evidence>
<evidence type="ECO:0000256" key="2">
    <source>
        <dbReference type="ARBA" id="ARBA00023054"/>
    </source>
</evidence>
<protein>
    <submittedName>
        <fullName evidence="5">Cytospin-B-like</fullName>
    </submittedName>
</protein>
<dbReference type="SMART" id="SM00033">
    <property type="entry name" value="CH"/>
    <property type="match status" value="1"/>
</dbReference>
<dbReference type="FunFam" id="1.10.418.10:FF:000020">
    <property type="entry name" value="Cytospin-A isoform 1"/>
    <property type="match status" value="1"/>
</dbReference>
<gene>
    <name evidence="5" type="ORF">DMAD_12630</name>
</gene>
<dbReference type="Pfam" id="PF00307">
    <property type="entry name" value="CH"/>
    <property type="match status" value="1"/>
</dbReference>
<dbReference type="PROSITE" id="PS50021">
    <property type="entry name" value="CH"/>
    <property type="match status" value="1"/>
</dbReference>
<reference evidence="5 6" key="1">
    <citation type="submission" date="2024-02" db="EMBL/GenBank/DDBJ databases">
        <title>A chromosome-level genome assembly of Drosophila madeirensis, a fruit fly species endemic to Madeira island.</title>
        <authorList>
            <person name="Tomihara K."/>
            <person name="Llopart A."/>
            <person name="Yamamoto D."/>
        </authorList>
    </citation>
    <scope>NUCLEOTIDE SEQUENCE [LARGE SCALE GENOMIC DNA]</scope>
    <source>
        <strain evidence="5 6">RF1</strain>
    </source>
</reference>
<dbReference type="Proteomes" id="UP001500889">
    <property type="component" value="Chromosome U"/>
</dbReference>
<dbReference type="Gene3D" id="1.10.418.10">
    <property type="entry name" value="Calponin-like domain"/>
    <property type="match status" value="1"/>
</dbReference>
<name>A0AAU9FH42_DROMD</name>